<dbReference type="InterPro" id="IPR037923">
    <property type="entry name" value="HTH-like"/>
</dbReference>
<dbReference type="EMBL" id="FNGS01000002">
    <property type="protein sequence ID" value="SDL42745.1"/>
    <property type="molecule type" value="Genomic_DNA"/>
</dbReference>
<keyword evidence="2 5" id="KW-0238">DNA-binding</keyword>
<dbReference type="Gene3D" id="1.10.10.60">
    <property type="entry name" value="Homeodomain-like"/>
    <property type="match status" value="1"/>
</dbReference>
<keyword evidence="6" id="KW-1185">Reference proteome</keyword>
<evidence type="ECO:0000259" key="4">
    <source>
        <dbReference type="PROSITE" id="PS01124"/>
    </source>
</evidence>
<reference evidence="5 6" key="1">
    <citation type="submission" date="2016-10" db="EMBL/GenBank/DDBJ databases">
        <authorList>
            <person name="de Groot N.N."/>
        </authorList>
    </citation>
    <scope>NUCLEOTIDE SEQUENCE [LARGE SCALE GENOMIC DNA]</scope>
    <source>
        <strain evidence="5 6">DSM 21668</strain>
    </source>
</reference>
<evidence type="ECO:0000256" key="2">
    <source>
        <dbReference type="ARBA" id="ARBA00023125"/>
    </source>
</evidence>
<dbReference type="PROSITE" id="PS01124">
    <property type="entry name" value="HTH_ARAC_FAMILY_2"/>
    <property type="match status" value="1"/>
</dbReference>
<dbReference type="PANTHER" id="PTHR43280:SF32">
    <property type="entry name" value="TRANSCRIPTIONAL REGULATORY PROTEIN"/>
    <property type="match status" value="1"/>
</dbReference>
<name>A0A1G9K0B4_9BACT</name>
<accession>A0A1G9K0B4</accession>
<dbReference type="AlphaFoldDB" id="A0A1G9K0B4"/>
<dbReference type="RefSeq" id="WP_093198158.1">
    <property type="nucleotide sequence ID" value="NZ_FNGS01000002.1"/>
</dbReference>
<dbReference type="SMART" id="SM00342">
    <property type="entry name" value="HTH_ARAC"/>
    <property type="match status" value="1"/>
</dbReference>
<feature type="domain" description="HTH araC/xylS-type" evidence="4">
    <location>
        <begin position="174"/>
        <end position="272"/>
    </location>
</feature>
<dbReference type="Proteomes" id="UP000198901">
    <property type="component" value="Unassembled WGS sequence"/>
</dbReference>
<dbReference type="GO" id="GO:0043565">
    <property type="term" value="F:sequence-specific DNA binding"/>
    <property type="evidence" value="ECO:0007669"/>
    <property type="project" value="InterPro"/>
</dbReference>
<gene>
    <name evidence="5" type="ORF">SAMN04488090_0814</name>
</gene>
<evidence type="ECO:0000256" key="3">
    <source>
        <dbReference type="ARBA" id="ARBA00023163"/>
    </source>
</evidence>
<dbReference type="Pfam" id="PF12833">
    <property type="entry name" value="HTH_18"/>
    <property type="match status" value="1"/>
</dbReference>
<organism evidence="5 6">
    <name type="scientific">Siphonobacter aquaeclarae</name>
    <dbReference type="NCBI Taxonomy" id="563176"/>
    <lineage>
        <taxon>Bacteria</taxon>
        <taxon>Pseudomonadati</taxon>
        <taxon>Bacteroidota</taxon>
        <taxon>Cytophagia</taxon>
        <taxon>Cytophagales</taxon>
        <taxon>Cytophagaceae</taxon>
        <taxon>Siphonobacter</taxon>
    </lineage>
</organism>
<evidence type="ECO:0000256" key="1">
    <source>
        <dbReference type="ARBA" id="ARBA00023015"/>
    </source>
</evidence>
<evidence type="ECO:0000313" key="6">
    <source>
        <dbReference type="Proteomes" id="UP000198901"/>
    </source>
</evidence>
<protein>
    <submittedName>
        <fullName evidence="5">AraC-type DNA-binding protein</fullName>
    </submittedName>
</protein>
<proteinExistence type="predicted"/>
<keyword evidence="3" id="KW-0804">Transcription</keyword>
<sequence length="274" mass="30931">MSESIAQKSKLDSDLLFKIAPMKPVIKTTRPHGHRSYFELIFLTGGGGRHWIDVDGYDIVPNALYIIQPGQVHFWEMTAIPSGYVVMFRDDFLIEHHLSAQDLAAAAQALNGRGLLPEQAGQVLELLRHIEAEYLVSGQDSGKILASYLNILILRLKSWSDNGHSVPKDPTFLQRFRTLVDTHFRTSRQVQYYADLLAISPKYLNDQARKAAGVTASDLIDERVVLEAKRLLLHTDLTIAQVTFDLGLQDPSHFSKFFIRKTGISPSDYRESIR</sequence>
<dbReference type="PANTHER" id="PTHR43280">
    <property type="entry name" value="ARAC-FAMILY TRANSCRIPTIONAL REGULATOR"/>
    <property type="match status" value="1"/>
</dbReference>
<evidence type="ECO:0000313" key="5">
    <source>
        <dbReference type="EMBL" id="SDL42745.1"/>
    </source>
</evidence>
<dbReference type="InterPro" id="IPR018060">
    <property type="entry name" value="HTH_AraC"/>
</dbReference>
<dbReference type="OrthoDB" id="9793451at2"/>
<dbReference type="InterPro" id="IPR009057">
    <property type="entry name" value="Homeodomain-like_sf"/>
</dbReference>
<dbReference type="STRING" id="563176.SAMN04488090_0814"/>
<dbReference type="SUPFAM" id="SSF51215">
    <property type="entry name" value="Regulatory protein AraC"/>
    <property type="match status" value="1"/>
</dbReference>
<dbReference type="SUPFAM" id="SSF46689">
    <property type="entry name" value="Homeodomain-like"/>
    <property type="match status" value="1"/>
</dbReference>
<keyword evidence="1" id="KW-0805">Transcription regulation</keyword>
<dbReference type="GO" id="GO:0003700">
    <property type="term" value="F:DNA-binding transcription factor activity"/>
    <property type="evidence" value="ECO:0007669"/>
    <property type="project" value="InterPro"/>
</dbReference>